<comment type="caution">
    <text evidence="2">The sequence shown here is derived from an EMBL/GenBank/DDBJ whole genome shotgun (WGS) entry which is preliminary data.</text>
</comment>
<feature type="region of interest" description="Disordered" evidence="1">
    <location>
        <begin position="91"/>
        <end position="115"/>
    </location>
</feature>
<evidence type="ECO:0000313" key="3">
    <source>
        <dbReference type="Proteomes" id="UP001064489"/>
    </source>
</evidence>
<feature type="compositionally biased region" description="Basic and acidic residues" evidence="1">
    <location>
        <begin position="1"/>
        <end position="27"/>
    </location>
</feature>
<proteinExistence type="predicted"/>
<feature type="region of interest" description="Disordered" evidence="1">
    <location>
        <begin position="1"/>
        <end position="60"/>
    </location>
</feature>
<dbReference type="Proteomes" id="UP001064489">
    <property type="component" value="Chromosome 2"/>
</dbReference>
<gene>
    <name evidence="2" type="ORF">LWI28_010600</name>
</gene>
<dbReference type="EMBL" id="JAJSOW010000106">
    <property type="protein sequence ID" value="KAI9160678.1"/>
    <property type="molecule type" value="Genomic_DNA"/>
</dbReference>
<feature type="compositionally biased region" description="Basic and acidic residues" evidence="1">
    <location>
        <begin position="97"/>
        <end position="115"/>
    </location>
</feature>
<sequence>MNGHGEQDEPGVHGDQDEQGARNERGVRGSPPGSSTRELDDDIRAMRESAQPMLGNQPSPIMLNAAARSYELRNPGVDGVFKDTDLEELTEWDWEDQDKKVEDNYESDKEQDKKKEFEDLEVSIVSLAKDPPPKLELKELPTTLKYVYLGEDETYPVIVASGLKNEEEMKLIKSRSLPQFVWSLPSSPPPTATTSTVKITTPIQGVVATEFAPTNGEPSACEPSPETASFWPVAAKFAPTYGDFSDSDWCGFSMLN</sequence>
<evidence type="ECO:0000256" key="1">
    <source>
        <dbReference type="SAM" id="MobiDB-lite"/>
    </source>
</evidence>
<organism evidence="2 3">
    <name type="scientific">Acer negundo</name>
    <name type="common">Box elder</name>
    <dbReference type="NCBI Taxonomy" id="4023"/>
    <lineage>
        <taxon>Eukaryota</taxon>
        <taxon>Viridiplantae</taxon>
        <taxon>Streptophyta</taxon>
        <taxon>Embryophyta</taxon>
        <taxon>Tracheophyta</taxon>
        <taxon>Spermatophyta</taxon>
        <taxon>Magnoliopsida</taxon>
        <taxon>eudicotyledons</taxon>
        <taxon>Gunneridae</taxon>
        <taxon>Pentapetalae</taxon>
        <taxon>rosids</taxon>
        <taxon>malvids</taxon>
        <taxon>Sapindales</taxon>
        <taxon>Sapindaceae</taxon>
        <taxon>Hippocastanoideae</taxon>
        <taxon>Acereae</taxon>
        <taxon>Acer</taxon>
    </lineage>
</organism>
<evidence type="ECO:0000313" key="2">
    <source>
        <dbReference type="EMBL" id="KAI9160678.1"/>
    </source>
</evidence>
<keyword evidence="3" id="KW-1185">Reference proteome</keyword>
<dbReference type="AlphaFoldDB" id="A0AAD5NJ54"/>
<name>A0AAD5NJ54_ACENE</name>
<protein>
    <submittedName>
        <fullName evidence="2">Uncharacterized protein</fullName>
    </submittedName>
</protein>
<accession>A0AAD5NJ54</accession>
<reference evidence="2" key="1">
    <citation type="journal article" date="2022" name="Plant J.">
        <title>Strategies of tolerance reflected in two North American maple genomes.</title>
        <authorList>
            <person name="McEvoy S.L."/>
            <person name="Sezen U.U."/>
            <person name="Trouern-Trend A."/>
            <person name="McMahon S.M."/>
            <person name="Schaberg P.G."/>
            <person name="Yang J."/>
            <person name="Wegrzyn J.L."/>
            <person name="Swenson N.G."/>
        </authorList>
    </citation>
    <scope>NUCLEOTIDE SEQUENCE</scope>
    <source>
        <strain evidence="2">91603</strain>
    </source>
</reference>
<reference evidence="2" key="2">
    <citation type="submission" date="2023-02" db="EMBL/GenBank/DDBJ databases">
        <authorList>
            <person name="Swenson N.G."/>
            <person name="Wegrzyn J.L."/>
            <person name="Mcevoy S.L."/>
        </authorList>
    </citation>
    <scope>NUCLEOTIDE SEQUENCE</scope>
    <source>
        <strain evidence="2">91603</strain>
        <tissue evidence="2">Leaf</tissue>
    </source>
</reference>